<protein>
    <submittedName>
        <fullName evidence="1">Uncharacterized protein</fullName>
    </submittedName>
</protein>
<dbReference type="EMBL" id="SEOQ01000345">
    <property type="protein sequence ID" value="TFY65203.1"/>
    <property type="molecule type" value="Genomic_DNA"/>
</dbReference>
<gene>
    <name evidence="1" type="ORF">EVG20_g5681</name>
</gene>
<keyword evidence="2" id="KW-1185">Reference proteome</keyword>
<sequence length="150" mass="16690">MTHKVIYAPLRLRPVWRHLETALHRPQTNRGSGFPTVFTEMPGVCTQNSSPALLVYSDPDLNLAGRLGRIAFGSPVSGSGLGVYWPNRLWLTAGQPSNRPQILQIAKRSRAEDEGEYQAADKEESSGRPVATVSTNFVQLIETRTLRIEY</sequence>
<evidence type="ECO:0000313" key="1">
    <source>
        <dbReference type="EMBL" id="TFY65203.1"/>
    </source>
</evidence>
<name>A0A4Y9YTW7_9AGAM</name>
<proteinExistence type="predicted"/>
<evidence type="ECO:0000313" key="2">
    <source>
        <dbReference type="Proteomes" id="UP000298327"/>
    </source>
</evidence>
<comment type="caution">
    <text evidence="1">The sequence shown here is derived from an EMBL/GenBank/DDBJ whole genome shotgun (WGS) entry which is preliminary data.</text>
</comment>
<accession>A0A4Y9YTW7</accession>
<reference evidence="1 2" key="1">
    <citation type="submission" date="2019-02" db="EMBL/GenBank/DDBJ databases">
        <title>Genome sequencing of the rare red list fungi Dentipellis fragilis.</title>
        <authorList>
            <person name="Buettner E."/>
            <person name="Kellner H."/>
        </authorList>
    </citation>
    <scope>NUCLEOTIDE SEQUENCE [LARGE SCALE GENOMIC DNA]</scope>
    <source>
        <strain evidence="1 2">DSM 105465</strain>
    </source>
</reference>
<dbReference type="AlphaFoldDB" id="A0A4Y9YTW7"/>
<organism evidence="1 2">
    <name type="scientific">Dentipellis fragilis</name>
    <dbReference type="NCBI Taxonomy" id="205917"/>
    <lineage>
        <taxon>Eukaryota</taxon>
        <taxon>Fungi</taxon>
        <taxon>Dikarya</taxon>
        <taxon>Basidiomycota</taxon>
        <taxon>Agaricomycotina</taxon>
        <taxon>Agaricomycetes</taxon>
        <taxon>Russulales</taxon>
        <taxon>Hericiaceae</taxon>
        <taxon>Dentipellis</taxon>
    </lineage>
</organism>
<dbReference type="Proteomes" id="UP000298327">
    <property type="component" value="Unassembled WGS sequence"/>
</dbReference>